<dbReference type="Proteomes" id="UP000325645">
    <property type="component" value="Unassembled WGS sequence"/>
</dbReference>
<proteinExistence type="predicted"/>
<evidence type="ECO:0000313" key="1">
    <source>
        <dbReference type="EMBL" id="VVQ29032.1"/>
    </source>
</evidence>
<gene>
    <name evidence="1" type="ORF">PS943_01108</name>
</gene>
<name>A0A5E7W229_PSEFL</name>
<dbReference type="EMBL" id="CABVJH010000002">
    <property type="protein sequence ID" value="VVQ29032.1"/>
    <property type="molecule type" value="Genomic_DNA"/>
</dbReference>
<organism evidence="1 2">
    <name type="scientific">Pseudomonas fluorescens</name>
    <dbReference type="NCBI Taxonomy" id="294"/>
    <lineage>
        <taxon>Bacteria</taxon>
        <taxon>Pseudomonadati</taxon>
        <taxon>Pseudomonadota</taxon>
        <taxon>Gammaproteobacteria</taxon>
        <taxon>Pseudomonadales</taxon>
        <taxon>Pseudomonadaceae</taxon>
        <taxon>Pseudomonas</taxon>
    </lineage>
</organism>
<protein>
    <submittedName>
        <fullName evidence="1">Uncharacterized protein</fullName>
    </submittedName>
</protein>
<evidence type="ECO:0000313" key="2">
    <source>
        <dbReference type="Proteomes" id="UP000325645"/>
    </source>
</evidence>
<sequence length="70" mass="7723">MIRGEPSVLAPDRFIPLDSAQATGVKTAEKPFYDDTAALQRAAMARTVRDSPQPVTLPGLWNWVWDGDSH</sequence>
<accession>A0A5E7W229</accession>
<dbReference type="AlphaFoldDB" id="A0A5E7W229"/>
<reference evidence="1 2" key="1">
    <citation type="submission" date="2019-09" db="EMBL/GenBank/DDBJ databases">
        <authorList>
            <person name="Chandra G."/>
            <person name="Truman W A."/>
        </authorList>
    </citation>
    <scope>NUCLEOTIDE SEQUENCE [LARGE SCALE GENOMIC DNA]</scope>
    <source>
        <strain evidence="1">PS943</strain>
    </source>
</reference>